<dbReference type="AlphaFoldDB" id="A0A1G7GFJ7"/>
<dbReference type="EMBL" id="FNBG01000003">
    <property type="protein sequence ID" value="SDE86900.1"/>
    <property type="molecule type" value="Genomic_DNA"/>
</dbReference>
<protein>
    <recommendedName>
        <fullName evidence="1">DUF1989 domain-containing protein</fullName>
    </recommendedName>
</protein>
<gene>
    <name evidence="2" type="ORF">SAMN04488542_10328</name>
</gene>
<organism evidence="2 3">
    <name type="scientific">Fontibacillus panacisegetis</name>
    <dbReference type="NCBI Taxonomy" id="670482"/>
    <lineage>
        <taxon>Bacteria</taxon>
        <taxon>Bacillati</taxon>
        <taxon>Bacillota</taxon>
        <taxon>Bacilli</taxon>
        <taxon>Bacillales</taxon>
        <taxon>Paenibacillaceae</taxon>
        <taxon>Fontibacillus</taxon>
    </lineage>
</organism>
<dbReference type="NCBIfam" id="TIGR03425">
    <property type="entry name" value="urea_degr_2"/>
    <property type="match status" value="1"/>
</dbReference>
<feature type="domain" description="DUF1989" evidence="1">
    <location>
        <begin position="9"/>
        <end position="179"/>
    </location>
</feature>
<evidence type="ECO:0000313" key="3">
    <source>
        <dbReference type="Proteomes" id="UP000198972"/>
    </source>
</evidence>
<evidence type="ECO:0000313" key="2">
    <source>
        <dbReference type="EMBL" id="SDE86900.1"/>
    </source>
</evidence>
<name>A0A1G7GFJ7_9BACL</name>
<accession>A0A1G7GFJ7</accession>
<dbReference type="Pfam" id="PF09347">
    <property type="entry name" value="DUF1989"/>
    <property type="match status" value="1"/>
</dbReference>
<dbReference type="InterPro" id="IPR017792">
    <property type="entry name" value="UAAP1"/>
</dbReference>
<dbReference type="OrthoDB" id="9772660at2"/>
<dbReference type="InterPro" id="IPR018959">
    <property type="entry name" value="DUF1989"/>
</dbReference>
<evidence type="ECO:0000259" key="1">
    <source>
        <dbReference type="Pfam" id="PF09347"/>
    </source>
</evidence>
<dbReference type="RefSeq" id="WP_091226971.1">
    <property type="nucleotide sequence ID" value="NZ_FNBG01000003.1"/>
</dbReference>
<reference evidence="2 3" key="1">
    <citation type="submission" date="2016-10" db="EMBL/GenBank/DDBJ databases">
        <authorList>
            <person name="de Groot N.N."/>
        </authorList>
    </citation>
    <scope>NUCLEOTIDE SEQUENCE [LARGE SCALE GENOMIC DNA]</scope>
    <source>
        <strain evidence="2 3">DSM 28129</strain>
    </source>
</reference>
<keyword evidence="3" id="KW-1185">Reference proteome</keyword>
<dbReference type="PANTHER" id="PTHR31527">
    <property type="entry name" value="RE64534P"/>
    <property type="match status" value="1"/>
</dbReference>
<dbReference type="STRING" id="670482.SAMN04488542_10328"/>
<sequence length="247" mass="28053">MNNAWKLKLEPGAKWSGVVGRGKAIRFTSLQEHSNVSLMLFHAKDLSERYNMPDTLKAQHTSHLTKGNVLLSDNGRVLASIVEDTLGWHDPIGGYTTRKLTDEKYGLTTYQEERNAWNRSGEENFIVELIRNGMQRRDLGPTVNLFSKVYCGEDGTMHFEQDHASDGDFITLRMEMDVLVVISNTPHPLNPETTYPLASVELESVPAVPSNPLDYCVNYRPENRRAFENTWQYYALQEQAFSGGVRL</sequence>
<dbReference type="Proteomes" id="UP000198972">
    <property type="component" value="Unassembled WGS sequence"/>
</dbReference>
<dbReference type="PANTHER" id="PTHR31527:SF0">
    <property type="entry name" value="RE64534P"/>
    <property type="match status" value="1"/>
</dbReference>
<proteinExistence type="predicted"/>